<comment type="caution">
    <text evidence="3">The sequence shown here is derived from an EMBL/GenBank/DDBJ whole genome shotgun (WGS) entry which is preliminary data.</text>
</comment>
<dbReference type="PANTHER" id="PTHR35801:SF1">
    <property type="entry name" value="PHOSPHOSERINE PHOSPHATASE RSBX"/>
    <property type="match status" value="1"/>
</dbReference>
<dbReference type="InterPro" id="IPR036457">
    <property type="entry name" value="PPM-type-like_dom_sf"/>
</dbReference>
<dbReference type="AlphaFoldDB" id="A0A5Q4VFW3"/>
<feature type="domain" description="PPM-type phosphatase" evidence="1">
    <location>
        <begin position="182"/>
        <end position="299"/>
    </location>
</feature>
<evidence type="ECO:0000259" key="2">
    <source>
        <dbReference type="Pfam" id="PF13581"/>
    </source>
</evidence>
<dbReference type="InterPro" id="IPR001932">
    <property type="entry name" value="PPM-type_phosphatase-like_dom"/>
</dbReference>
<dbReference type="Pfam" id="PF13581">
    <property type="entry name" value="HATPase_c_2"/>
    <property type="match status" value="1"/>
</dbReference>
<dbReference type="Gene3D" id="3.60.40.10">
    <property type="entry name" value="PPM-type phosphatase domain"/>
    <property type="match status" value="1"/>
</dbReference>
<evidence type="ECO:0000259" key="1">
    <source>
        <dbReference type="Pfam" id="PF07228"/>
    </source>
</evidence>
<gene>
    <name evidence="3" type="ORF">FIM25_02830</name>
</gene>
<name>A0A5Q4VFW3_9BACT</name>
<dbReference type="PANTHER" id="PTHR35801">
    <property type="entry name" value="PHOSPHOSERINE PHOSPHATASE RSBX"/>
    <property type="match status" value="1"/>
</dbReference>
<dbReference type="EMBL" id="VDMB01000002">
    <property type="protein sequence ID" value="TYT75853.1"/>
    <property type="molecule type" value="Genomic_DNA"/>
</dbReference>
<sequence>MHLIAQQLIKEKESAPMVRSRLRAVSMRMGFNEVQRERIQIAASEAMSNQIKFASGSGILQIWEHIHPIPALDLFALDHGPGIADLDRALQDGFSTAQTLGRGLGSIHRAADVFDIYTRKIPPGIQSWCGTALWTRFYPPVKKQPPLHNVLRTGQFLRAFRDNIFNGDSLVSASDKRYLNWIHLDGLGHGRNAAETAQALHNLPEPGADPAELLTMLNQRLHGSRGAMGLAVRVNTNKRIVDYAGLGDLILRCHHPLGIHQPRFPGGVLGRGGGTPGTGSFELPEDALITSSSDGINGKEALENLPGLQRCHPQLTAFLLGNIHGRDHDDKSLFIINYSTDQQTRTKNYQF</sequence>
<evidence type="ECO:0000313" key="3">
    <source>
        <dbReference type="EMBL" id="TYT75853.1"/>
    </source>
</evidence>
<organism evidence="3 4">
    <name type="scientific">Desulfobotulus mexicanus</name>
    <dbReference type="NCBI Taxonomy" id="2586642"/>
    <lineage>
        <taxon>Bacteria</taxon>
        <taxon>Pseudomonadati</taxon>
        <taxon>Thermodesulfobacteriota</taxon>
        <taxon>Desulfobacteria</taxon>
        <taxon>Desulfobacterales</taxon>
        <taxon>Desulfobacteraceae</taxon>
        <taxon>Desulfobotulus</taxon>
    </lineage>
</organism>
<dbReference type="Pfam" id="PF07228">
    <property type="entry name" value="SpoIIE"/>
    <property type="match status" value="1"/>
</dbReference>
<protein>
    <submittedName>
        <fullName evidence="3">SpoIIE family protein phosphatase</fullName>
    </submittedName>
</protein>
<dbReference type="Proteomes" id="UP000321899">
    <property type="component" value="Unassembled WGS sequence"/>
</dbReference>
<dbReference type="RefSeq" id="WP_139446075.1">
    <property type="nucleotide sequence ID" value="NZ_VDMB01000002.1"/>
</dbReference>
<dbReference type="Gene3D" id="3.30.565.10">
    <property type="entry name" value="Histidine kinase-like ATPase, C-terminal domain"/>
    <property type="match status" value="1"/>
</dbReference>
<proteinExistence type="predicted"/>
<accession>A0A5Q4VFW3</accession>
<keyword evidence="4" id="KW-1185">Reference proteome</keyword>
<dbReference type="OrthoDB" id="479131at2"/>
<dbReference type="InterPro" id="IPR039248">
    <property type="entry name" value="Ptase_RsbX"/>
</dbReference>
<dbReference type="InterPro" id="IPR003594">
    <property type="entry name" value="HATPase_dom"/>
</dbReference>
<dbReference type="InterPro" id="IPR036890">
    <property type="entry name" value="HATPase_C_sf"/>
</dbReference>
<evidence type="ECO:0000313" key="4">
    <source>
        <dbReference type="Proteomes" id="UP000321899"/>
    </source>
</evidence>
<feature type="domain" description="Histidine kinase/HSP90-like ATPase" evidence="2">
    <location>
        <begin position="12"/>
        <end position="116"/>
    </location>
</feature>
<reference evidence="3 4" key="1">
    <citation type="submission" date="2019-06" db="EMBL/GenBank/DDBJ databases">
        <title>Desulfobotulus mexicanus sp. nov., a novel sulfate-reducing bacterium isolated from the sediment of an alkaline crater lake in Mexico.</title>
        <authorList>
            <person name="Hirschler-Rea A."/>
        </authorList>
    </citation>
    <scope>NUCLEOTIDE SEQUENCE [LARGE SCALE GENOMIC DNA]</scope>
    <source>
        <strain evidence="3 4">PAR22N</strain>
    </source>
</reference>